<protein>
    <recommendedName>
        <fullName evidence="3">Tellurium resistance protein TerW</fullName>
    </recommendedName>
</protein>
<dbReference type="KEGG" id="ege:EM595_p0545"/>
<dbReference type="Proteomes" id="UP000059419">
    <property type="component" value="Plasmid pEM01"/>
</dbReference>
<dbReference type="GO" id="GO:0043565">
    <property type="term" value="F:sequence-specific DNA binding"/>
    <property type="evidence" value="ECO:0007669"/>
    <property type="project" value="UniProtKB-ARBA"/>
</dbReference>
<evidence type="ECO:0000313" key="1">
    <source>
        <dbReference type="EMBL" id="CUU26241.1"/>
    </source>
</evidence>
<sequence>MHRASNAASFPFTGCVMSLSAKQYRQYKLIVLLSTGKPVSKETLFHELDCSEPTFNRDLRDVREEFQAEIRFHKTTARYQLVAAGALTPKLVRHMREALAVHEQNAPSGQSGGVILAKEGKKPVSLSLRFSVIRKIERYAHRSGLNRSQVVEWLVDEYLSGKADK</sequence>
<keyword evidence="2" id="KW-1185">Reference proteome</keyword>
<dbReference type="Gene3D" id="1.10.1220.10">
    <property type="entry name" value="Met repressor-like"/>
    <property type="match status" value="1"/>
</dbReference>
<proteinExistence type="predicted"/>
<name>A0A0U5GTT1_9GAMM</name>
<reference evidence="2" key="1">
    <citation type="submission" date="2015-11" db="EMBL/GenBank/DDBJ databases">
        <authorList>
            <person name="Blom J."/>
        </authorList>
    </citation>
    <scope>NUCLEOTIDE SEQUENCE [LARGE SCALE GENOMIC DNA]</scope>
    <source>
        <plasmid evidence="2">pEM01</plasmid>
    </source>
</reference>
<dbReference type="GO" id="GO:0006355">
    <property type="term" value="P:regulation of DNA-templated transcription"/>
    <property type="evidence" value="ECO:0007669"/>
    <property type="project" value="InterPro"/>
</dbReference>
<dbReference type="PATRIC" id="fig|1619313.3.peg.4177"/>
<evidence type="ECO:0008006" key="3">
    <source>
        <dbReference type="Google" id="ProtNLM"/>
    </source>
</evidence>
<dbReference type="AlphaFoldDB" id="A0A0U5GTT1"/>
<organism evidence="1 2">
    <name type="scientific">Duffyella gerundensis</name>
    <dbReference type="NCBI Taxonomy" id="1619313"/>
    <lineage>
        <taxon>Bacteria</taxon>
        <taxon>Pseudomonadati</taxon>
        <taxon>Pseudomonadota</taxon>
        <taxon>Gammaproteobacteria</taxon>
        <taxon>Enterobacterales</taxon>
        <taxon>Erwiniaceae</taxon>
        <taxon>Duffyella</taxon>
    </lineage>
</organism>
<geneLocation type="plasmid" evidence="2">
    <name>pEM01</name>
</geneLocation>
<dbReference type="EMBL" id="LN907828">
    <property type="protein sequence ID" value="CUU26241.1"/>
    <property type="molecule type" value="Genomic_DNA"/>
</dbReference>
<gene>
    <name evidence="1" type="ORF">EM595_p0545</name>
</gene>
<evidence type="ECO:0000313" key="2">
    <source>
        <dbReference type="Proteomes" id="UP000059419"/>
    </source>
</evidence>
<accession>A0A0U5GTT1</accession>
<dbReference type="InterPro" id="IPR013321">
    <property type="entry name" value="Arc_rbn_hlx_hlx"/>
</dbReference>